<reference evidence="1" key="1">
    <citation type="submission" date="2023-02" db="EMBL/GenBank/DDBJ databases">
        <title>Genome of toxic invasive species Heracleum sosnowskyi carries increased number of genes despite the absence of recent whole-genome duplications.</title>
        <authorList>
            <person name="Schelkunov M."/>
            <person name="Shtratnikova V."/>
            <person name="Makarenko M."/>
            <person name="Klepikova A."/>
            <person name="Omelchenko D."/>
            <person name="Novikova G."/>
            <person name="Obukhova E."/>
            <person name="Bogdanov V."/>
            <person name="Penin A."/>
            <person name="Logacheva M."/>
        </authorList>
    </citation>
    <scope>NUCLEOTIDE SEQUENCE</scope>
    <source>
        <strain evidence="1">Hsosn_3</strain>
        <tissue evidence="1">Leaf</tissue>
    </source>
</reference>
<organism evidence="1 2">
    <name type="scientific">Heracleum sosnowskyi</name>
    <dbReference type="NCBI Taxonomy" id="360622"/>
    <lineage>
        <taxon>Eukaryota</taxon>
        <taxon>Viridiplantae</taxon>
        <taxon>Streptophyta</taxon>
        <taxon>Embryophyta</taxon>
        <taxon>Tracheophyta</taxon>
        <taxon>Spermatophyta</taxon>
        <taxon>Magnoliopsida</taxon>
        <taxon>eudicotyledons</taxon>
        <taxon>Gunneridae</taxon>
        <taxon>Pentapetalae</taxon>
        <taxon>asterids</taxon>
        <taxon>campanulids</taxon>
        <taxon>Apiales</taxon>
        <taxon>Apiaceae</taxon>
        <taxon>Apioideae</taxon>
        <taxon>apioid superclade</taxon>
        <taxon>Tordylieae</taxon>
        <taxon>Tordyliinae</taxon>
        <taxon>Heracleum</taxon>
    </lineage>
</organism>
<evidence type="ECO:0000313" key="2">
    <source>
        <dbReference type="Proteomes" id="UP001237642"/>
    </source>
</evidence>
<gene>
    <name evidence="1" type="ORF">POM88_055002</name>
</gene>
<reference evidence="1" key="2">
    <citation type="submission" date="2023-05" db="EMBL/GenBank/DDBJ databases">
        <authorList>
            <person name="Schelkunov M.I."/>
        </authorList>
    </citation>
    <scope>NUCLEOTIDE SEQUENCE</scope>
    <source>
        <strain evidence="1">Hsosn_3</strain>
        <tissue evidence="1">Leaf</tissue>
    </source>
</reference>
<comment type="caution">
    <text evidence="1">The sequence shown here is derived from an EMBL/GenBank/DDBJ whole genome shotgun (WGS) entry which is preliminary data.</text>
</comment>
<dbReference type="Proteomes" id="UP001237642">
    <property type="component" value="Unassembled WGS sequence"/>
</dbReference>
<dbReference type="EMBL" id="JAUIZM010000159">
    <property type="protein sequence ID" value="KAK1348053.1"/>
    <property type="molecule type" value="Genomic_DNA"/>
</dbReference>
<proteinExistence type="predicted"/>
<dbReference type="AlphaFoldDB" id="A0AAD8GLA9"/>
<name>A0AAD8GLA9_9APIA</name>
<keyword evidence="2" id="KW-1185">Reference proteome</keyword>
<evidence type="ECO:0000313" key="1">
    <source>
        <dbReference type="EMBL" id="KAK1348053.1"/>
    </source>
</evidence>
<sequence>MTSNRSWVGHYWYVESKYLTEEWDLHGEKDVPRFETGTSSGNVGYNDDNMYDVRDMLRDFVDANAHFENFEEEPNAKGKDFYKMVDNASIPIYPNNKESTLSVVNKLLHWKHKHNCSNTGFAAMPWCYTKRSFLR</sequence>
<accession>A0AAD8GLA9</accession>
<protein>
    <submittedName>
        <fullName evidence="1">Uncharacterized protein</fullName>
    </submittedName>
</protein>